<feature type="region of interest" description="Disordered" evidence="7">
    <location>
        <begin position="130"/>
        <end position="168"/>
    </location>
</feature>
<evidence type="ECO:0000313" key="11">
    <source>
        <dbReference type="EMBL" id="CAL4069369.1"/>
    </source>
</evidence>
<dbReference type="InterPro" id="IPR018200">
    <property type="entry name" value="USP_CS"/>
</dbReference>
<dbReference type="Gene3D" id="6.10.140.2220">
    <property type="match status" value="1"/>
</dbReference>
<dbReference type="InterPro" id="IPR007052">
    <property type="entry name" value="CS_dom"/>
</dbReference>
<dbReference type="GO" id="GO:0016579">
    <property type="term" value="P:protein deubiquitination"/>
    <property type="evidence" value="ECO:0007669"/>
    <property type="project" value="InterPro"/>
</dbReference>
<feature type="region of interest" description="Disordered" evidence="7">
    <location>
        <begin position="302"/>
        <end position="329"/>
    </location>
</feature>
<dbReference type="SUPFAM" id="SSF49764">
    <property type="entry name" value="HSP20-like chaperones"/>
    <property type="match status" value="2"/>
</dbReference>
<evidence type="ECO:0000256" key="1">
    <source>
        <dbReference type="ARBA" id="ARBA00000707"/>
    </source>
</evidence>
<dbReference type="PANTHER" id="PTHR21646:SF74">
    <property type="entry name" value="UBIQUITIN CARBOXYL-TERMINAL HYDROLASE 19"/>
    <property type="match status" value="1"/>
</dbReference>
<dbReference type="SUPFAM" id="SSF144232">
    <property type="entry name" value="HIT/MYND zinc finger-like"/>
    <property type="match status" value="1"/>
</dbReference>
<comment type="catalytic activity">
    <reaction evidence="1">
        <text>Thiol-dependent hydrolysis of ester, thioester, amide, peptide and isopeptide bonds formed by the C-terminal Gly of ubiquitin (a 76-residue protein attached to proteins as an intracellular targeting signal).</text>
        <dbReference type="EC" id="3.4.19.12"/>
    </reaction>
</comment>
<dbReference type="InterPro" id="IPR028889">
    <property type="entry name" value="USP"/>
</dbReference>
<dbReference type="AlphaFoldDB" id="A0AAV2Q2M5"/>
<feature type="compositionally biased region" description="Basic and acidic residues" evidence="7">
    <location>
        <begin position="1175"/>
        <end position="1187"/>
    </location>
</feature>
<feature type="domain" description="CS" evidence="10">
    <location>
        <begin position="183"/>
        <end position="286"/>
    </location>
</feature>
<feature type="region of interest" description="Disordered" evidence="7">
    <location>
        <begin position="1"/>
        <end position="34"/>
    </location>
</feature>
<dbReference type="PROSITE" id="PS50865">
    <property type="entry name" value="ZF_MYND_2"/>
    <property type="match status" value="1"/>
</dbReference>
<dbReference type="PROSITE" id="PS00972">
    <property type="entry name" value="USP_1"/>
    <property type="match status" value="1"/>
</dbReference>
<gene>
    <name evidence="11" type="ORF">MNOR_LOCUS7790</name>
</gene>
<keyword evidence="3" id="KW-0479">Metal-binding</keyword>
<dbReference type="Gene3D" id="2.60.40.790">
    <property type="match status" value="2"/>
</dbReference>
<keyword evidence="12" id="KW-1185">Reference proteome</keyword>
<dbReference type="EMBL" id="CAXKWB010003496">
    <property type="protein sequence ID" value="CAL4069369.1"/>
    <property type="molecule type" value="Genomic_DNA"/>
</dbReference>
<evidence type="ECO:0000256" key="6">
    <source>
        <dbReference type="PROSITE-ProRule" id="PRU00134"/>
    </source>
</evidence>
<dbReference type="PANTHER" id="PTHR21646">
    <property type="entry name" value="UBIQUITIN CARBOXYL-TERMINAL HYDROLASE"/>
    <property type="match status" value="1"/>
</dbReference>
<dbReference type="PROSITE" id="PS51203">
    <property type="entry name" value="CS"/>
    <property type="match status" value="2"/>
</dbReference>
<dbReference type="GO" id="GO:0008270">
    <property type="term" value="F:zinc ion binding"/>
    <property type="evidence" value="ECO:0007669"/>
    <property type="project" value="UniProtKB-KW"/>
</dbReference>
<dbReference type="Gene3D" id="3.90.70.10">
    <property type="entry name" value="Cysteine proteinases"/>
    <property type="match status" value="2"/>
</dbReference>
<evidence type="ECO:0000259" key="8">
    <source>
        <dbReference type="PROSITE" id="PS50235"/>
    </source>
</evidence>
<accession>A0AAV2Q2M5</accession>
<dbReference type="SUPFAM" id="SSF54001">
    <property type="entry name" value="Cysteine proteinases"/>
    <property type="match status" value="1"/>
</dbReference>
<feature type="domain" description="MYND-type" evidence="9">
    <location>
        <begin position="665"/>
        <end position="706"/>
    </location>
</feature>
<dbReference type="Pfam" id="PF01753">
    <property type="entry name" value="zf-MYND"/>
    <property type="match status" value="1"/>
</dbReference>
<feature type="compositionally biased region" description="Low complexity" evidence="7">
    <location>
        <begin position="136"/>
        <end position="162"/>
    </location>
</feature>
<dbReference type="InterPro" id="IPR001394">
    <property type="entry name" value="Peptidase_C19_UCH"/>
</dbReference>
<evidence type="ECO:0000256" key="3">
    <source>
        <dbReference type="ARBA" id="ARBA00022723"/>
    </source>
</evidence>
<comment type="caution">
    <text evidence="11">The sequence shown here is derived from an EMBL/GenBank/DDBJ whole genome shotgun (WGS) entry which is preliminary data.</text>
</comment>
<evidence type="ECO:0000256" key="2">
    <source>
        <dbReference type="ARBA" id="ARBA00012759"/>
    </source>
</evidence>
<protein>
    <recommendedName>
        <fullName evidence="2">ubiquitinyl hydrolase 1</fullName>
        <ecNumber evidence="2">3.4.19.12</ecNumber>
    </recommendedName>
</protein>
<feature type="domain" description="USP" evidence="8">
    <location>
        <begin position="372"/>
        <end position="1120"/>
    </location>
</feature>
<proteinExistence type="predicted"/>
<organism evidence="11 12">
    <name type="scientific">Meganyctiphanes norvegica</name>
    <name type="common">Northern krill</name>
    <name type="synonym">Thysanopoda norvegica</name>
    <dbReference type="NCBI Taxonomy" id="48144"/>
    <lineage>
        <taxon>Eukaryota</taxon>
        <taxon>Metazoa</taxon>
        <taxon>Ecdysozoa</taxon>
        <taxon>Arthropoda</taxon>
        <taxon>Crustacea</taxon>
        <taxon>Multicrustacea</taxon>
        <taxon>Malacostraca</taxon>
        <taxon>Eumalacostraca</taxon>
        <taxon>Eucarida</taxon>
        <taxon>Euphausiacea</taxon>
        <taxon>Euphausiidae</taxon>
        <taxon>Meganyctiphanes</taxon>
    </lineage>
</organism>
<evidence type="ECO:0000256" key="5">
    <source>
        <dbReference type="ARBA" id="ARBA00022833"/>
    </source>
</evidence>
<dbReference type="Pfam" id="PF04969">
    <property type="entry name" value="CS"/>
    <property type="match status" value="2"/>
</dbReference>
<sequence>MESSIKKPQQPQQPDMGTSNKKKKDRENRNSVSHDVVHDWTQKNEIVTVSLLVGVGNDNRTVNVNTEENRLSVTLTDGRRFSTPLYQSVVPEGTSVNFKGPRCFIKLLKNDPTIDWPHLEVVKKAPSTEKIITNRAKSQSPSKSQSSPKSSSPAKNQSPAPNENNIVQDSKDKCIIDDKIMTVNNIKTNVIERDQENILIVYLYCKNINKENASVKFSEDTLTARFSTCDGRFLQQYPGSTEDTLFEWESSLKDKIIAEECKFKVTNASIEIKLKKQNMRKWGSLAPNELGVGNKVAKNTWIPAGKTEPPSLSNIPPAPAPPSPKENKKPMCLVSPVSKGMRVGPSSSGINSYSSFSDGGGSGGQVVQRGLTGLDNIGNTCFMNSVLQCLVNTRELREYFLDAALQNDLNKDNPLGMGGKLAVAFAILMKLLWSGTFRSHAPTKLKSMMSIKANQFSGFAQHDAQEFMVELLDGLHEDLNRIRQKPYIAEPPDLDGWSDHDAASESWRLHRMRNDSTIDDLFKGQFKSTLTCHQCNKVSVKFDEFCCLSVPIPKDQKMITVIFFWKDPYTKPKKFYIRIAADATVEELKRELCDRTSVSPMCMQVFEMFKSKIHKIFAKGATLGSVVPTDALMAFEVYNEHQVGEPVVEIAVVQRMMQPSPPSRCAYCSRNAVPGAKLRRCTKCYRAAYCDTNCQKNHWPSHRVQCKLAPEPVGCPFILSLPESHATYSRLTRIMEAYARYSVDIFQPPVSHNDSSHRGSTSSVDLSSEDSDHMEVDEGEVSSVVKGVNTMETEASDATMEGEEEETQSVACGAEGGSDGNGIAEGSIDDVTQETDTTQSADPSMPSLGDFGFPVAESQNPEEPPQLSSSPSVRAVQPQTSIESPAGTQLFVIRPVNSRAQTLGPPTGEVLEDKGDEPLDLGDKYYIAMDWKTNERLQVHCLVQDKEVDCETEGTQYVQRKQHTTLEACIQLFTEPENLSEGDCWRCPRCKKAVEATKQMSLWRLPNVLIIQLKRFSFKYVLYSDKIDKFVQYPLKGLDVSSFMSCEPDDGPAIYDLYGVINHMGRLLGGHYTAYARTVQKDDTQLSEIDWRHFDDSRVNFCSESRVVNEQAYLLLYRRRDTPFKINWIPSPSAFTASEEGADEGEVDEDQGTTDEVTPMSVSEASQPSDSSLEGEQHISSREEQLD</sequence>
<dbReference type="InterPro" id="IPR038765">
    <property type="entry name" value="Papain-like_cys_pep_sf"/>
</dbReference>
<evidence type="ECO:0000256" key="7">
    <source>
        <dbReference type="SAM" id="MobiDB-lite"/>
    </source>
</evidence>
<feature type="compositionally biased region" description="Low complexity" evidence="7">
    <location>
        <begin position="857"/>
        <end position="872"/>
    </location>
</feature>
<dbReference type="PROSITE" id="PS50235">
    <property type="entry name" value="USP_3"/>
    <property type="match status" value="1"/>
</dbReference>
<evidence type="ECO:0000256" key="4">
    <source>
        <dbReference type="ARBA" id="ARBA00022771"/>
    </source>
</evidence>
<name>A0AAV2Q2M5_MEGNR</name>
<evidence type="ECO:0000313" key="12">
    <source>
        <dbReference type="Proteomes" id="UP001497623"/>
    </source>
</evidence>
<feature type="region of interest" description="Disordered" evidence="7">
    <location>
        <begin position="749"/>
        <end position="882"/>
    </location>
</feature>
<feature type="compositionally biased region" description="Acidic residues" evidence="7">
    <location>
        <begin position="1140"/>
        <end position="1153"/>
    </location>
</feature>
<evidence type="ECO:0000259" key="10">
    <source>
        <dbReference type="PROSITE" id="PS51203"/>
    </source>
</evidence>
<keyword evidence="4 6" id="KW-0863">Zinc-finger</keyword>
<dbReference type="Pfam" id="PF00443">
    <property type="entry name" value="UCH"/>
    <property type="match status" value="1"/>
</dbReference>
<dbReference type="InterPro" id="IPR050185">
    <property type="entry name" value="Ub_carboxyl-term_hydrolase"/>
</dbReference>
<evidence type="ECO:0000259" key="9">
    <source>
        <dbReference type="PROSITE" id="PS50865"/>
    </source>
</evidence>
<feature type="domain" description="CS" evidence="10">
    <location>
        <begin position="33"/>
        <end position="120"/>
    </location>
</feature>
<feature type="compositionally biased region" description="Polar residues" evidence="7">
    <location>
        <begin position="1154"/>
        <end position="1174"/>
    </location>
</feature>
<dbReference type="Proteomes" id="UP001497623">
    <property type="component" value="Unassembled WGS sequence"/>
</dbReference>
<dbReference type="CDD" id="cd02674">
    <property type="entry name" value="Peptidase_C19R"/>
    <property type="match status" value="1"/>
</dbReference>
<dbReference type="InterPro" id="IPR002893">
    <property type="entry name" value="Znf_MYND"/>
</dbReference>
<dbReference type="CDD" id="cd06466">
    <property type="entry name" value="p23_CS_SGT1_like"/>
    <property type="match status" value="1"/>
</dbReference>
<reference evidence="11 12" key="1">
    <citation type="submission" date="2024-05" db="EMBL/GenBank/DDBJ databases">
        <authorList>
            <person name="Wallberg A."/>
        </authorList>
    </citation>
    <scope>NUCLEOTIDE SEQUENCE [LARGE SCALE GENOMIC DNA]</scope>
</reference>
<dbReference type="PROSITE" id="PS00973">
    <property type="entry name" value="USP_2"/>
    <property type="match status" value="1"/>
</dbReference>
<dbReference type="PROSITE" id="PS01360">
    <property type="entry name" value="ZF_MYND_1"/>
    <property type="match status" value="1"/>
</dbReference>
<dbReference type="CDD" id="cd06463">
    <property type="entry name" value="p23_like"/>
    <property type="match status" value="1"/>
</dbReference>
<dbReference type="EC" id="3.4.19.12" evidence="2"/>
<feature type="region of interest" description="Disordered" evidence="7">
    <location>
        <begin position="1135"/>
        <end position="1187"/>
    </location>
</feature>
<keyword evidence="5" id="KW-0862">Zinc</keyword>
<dbReference type="InterPro" id="IPR008978">
    <property type="entry name" value="HSP20-like_chaperone"/>
</dbReference>
<dbReference type="GO" id="GO:0004843">
    <property type="term" value="F:cysteine-type deubiquitinase activity"/>
    <property type="evidence" value="ECO:0007669"/>
    <property type="project" value="UniProtKB-EC"/>
</dbReference>